<name>A0A7S7LZD5_9BACT</name>
<organism evidence="2 3">
    <name type="scientific">Candidatus Sulfurimonas marisnigri</name>
    <dbReference type="NCBI Taxonomy" id="2740405"/>
    <lineage>
        <taxon>Bacteria</taxon>
        <taxon>Pseudomonadati</taxon>
        <taxon>Campylobacterota</taxon>
        <taxon>Epsilonproteobacteria</taxon>
        <taxon>Campylobacterales</taxon>
        <taxon>Sulfurimonadaceae</taxon>
        <taxon>Sulfurimonas</taxon>
    </lineage>
</organism>
<proteinExistence type="predicted"/>
<feature type="transmembrane region" description="Helical" evidence="1">
    <location>
        <begin position="12"/>
        <end position="32"/>
    </location>
</feature>
<dbReference type="EMBL" id="CP054493">
    <property type="protein sequence ID" value="QOY54265.1"/>
    <property type="molecule type" value="Genomic_DNA"/>
</dbReference>
<protein>
    <submittedName>
        <fullName evidence="2">Uncharacterized protein</fullName>
    </submittedName>
</protein>
<keyword evidence="1" id="KW-0472">Membrane</keyword>
<dbReference type="KEGG" id="smas:HUE87_10345"/>
<accession>A0A7S7LZD5</accession>
<keyword evidence="1" id="KW-1133">Transmembrane helix</keyword>
<dbReference type="AlphaFoldDB" id="A0A7S7LZD5"/>
<evidence type="ECO:0000313" key="3">
    <source>
        <dbReference type="Proteomes" id="UP000593836"/>
    </source>
</evidence>
<keyword evidence="1" id="KW-0812">Transmembrane</keyword>
<reference evidence="2 3" key="1">
    <citation type="submission" date="2020-05" db="EMBL/GenBank/DDBJ databases">
        <title>Sulfurimonas marisnigri, sp. nov., and Sulfurimonas baltica, sp. nov., manganese oxide reducing chemolithoautotrophs of the class Epsilonproteobacteria isolated from the pelagic redoxclines of the Black and Baltic Seas and emended description of the genus Sulfurimonas.</title>
        <authorList>
            <person name="Henkel J.V."/>
            <person name="Laudan C."/>
            <person name="Werner J."/>
            <person name="Neu T."/>
            <person name="Plewe S."/>
            <person name="Sproer C."/>
            <person name="Bunk B."/>
            <person name="Schulz-Vogt H.N."/>
        </authorList>
    </citation>
    <scope>NUCLEOTIDE SEQUENCE [LARGE SCALE GENOMIC DNA]</scope>
    <source>
        <strain evidence="2 3">SoZ1</strain>
    </source>
</reference>
<dbReference type="RefSeq" id="WP_194366311.1">
    <property type="nucleotide sequence ID" value="NZ_CP054493.1"/>
</dbReference>
<gene>
    <name evidence="2" type="ORF">HUE87_10345</name>
</gene>
<dbReference type="Proteomes" id="UP000593836">
    <property type="component" value="Chromosome"/>
</dbReference>
<evidence type="ECO:0000313" key="2">
    <source>
        <dbReference type="EMBL" id="QOY54265.1"/>
    </source>
</evidence>
<evidence type="ECO:0000256" key="1">
    <source>
        <dbReference type="SAM" id="Phobius"/>
    </source>
</evidence>
<keyword evidence="3" id="KW-1185">Reference proteome</keyword>
<sequence length="179" mass="20784">MKTNITRQNIYLLGLSVSLLIFVLLFSFSVLIPAGKEYRINRSNLNKESLELRQIEDFSYETEVILQKLKTDNRHIITAFEIEFNAQRFKKQHESFFNSLSVSKQSKSDDEEGFVVYEVNTTSEMSSPESFYTFLDAVNKSDWIIGINFPINFKRDGEIISSSFTMKVYNNKKDLTATK</sequence>